<dbReference type="Proteomes" id="UP000659172">
    <property type="component" value="Unassembled WGS sequence"/>
</dbReference>
<gene>
    <name evidence="1" type="ORF">HV823_04365</name>
</gene>
<comment type="caution">
    <text evidence="1">The sequence shown here is derived from an EMBL/GenBank/DDBJ whole genome shotgun (WGS) entry which is preliminary data.</text>
</comment>
<protein>
    <submittedName>
        <fullName evidence="1">Uncharacterized protein</fullName>
    </submittedName>
</protein>
<accession>A0ABX2Q9U5</accession>
<evidence type="ECO:0000313" key="1">
    <source>
        <dbReference type="EMBL" id="NVP54488.1"/>
    </source>
</evidence>
<dbReference type="SUPFAM" id="SSF109604">
    <property type="entry name" value="HD-domain/PDEase-like"/>
    <property type="match status" value="1"/>
</dbReference>
<name>A0ABX2Q9U5_9HYPH</name>
<sequence>MGAAMRLVDERVTTVWNDGRDIDLGSPDPEIVCFAEIGNTLSKIARFNGRNRGVALSVAQHCVMGAQALINEGATRMEASLFLLHDAHEWVLGDLIRPSAELFAAACSELYGETRLLDAIAACKSAWDEAIYFAAGLPGPEAWTKRQAKLVKDMDARMQRAEAISLFGAAAARKFPNSATPKLTGAIKPWAAGKAEEQFMAMANRLIGEERILDRASLAALRRAL</sequence>
<reference evidence="1 2" key="1">
    <citation type="submission" date="2020-06" db="EMBL/GenBank/DDBJ databases">
        <title>Rhizobium sp.nov. isolated from the tomato plant.</title>
        <authorList>
            <person name="Thin K.K."/>
            <person name="Zhang X."/>
            <person name="He S."/>
        </authorList>
    </citation>
    <scope>NUCLEOTIDE SEQUENCE [LARGE SCALE GENOMIC DNA]</scope>
    <source>
        <strain evidence="1 2">DBTS2</strain>
    </source>
</reference>
<proteinExistence type="predicted"/>
<keyword evidence="2" id="KW-1185">Reference proteome</keyword>
<evidence type="ECO:0000313" key="2">
    <source>
        <dbReference type="Proteomes" id="UP000659172"/>
    </source>
</evidence>
<dbReference type="Gene3D" id="1.10.3210.10">
    <property type="entry name" value="Hypothetical protein af1432"/>
    <property type="match status" value="1"/>
</dbReference>
<dbReference type="EMBL" id="JABXYK010000002">
    <property type="protein sequence ID" value="NVP54488.1"/>
    <property type="molecule type" value="Genomic_DNA"/>
</dbReference>
<organism evidence="1 2">
    <name type="scientific">Mycoplana rhizolycopersici</name>
    <dbReference type="NCBI Taxonomy" id="2746702"/>
    <lineage>
        <taxon>Bacteria</taxon>
        <taxon>Pseudomonadati</taxon>
        <taxon>Pseudomonadota</taxon>
        <taxon>Alphaproteobacteria</taxon>
        <taxon>Hyphomicrobiales</taxon>
        <taxon>Rhizobiaceae</taxon>
        <taxon>Mycoplana</taxon>
    </lineage>
</organism>